<feature type="transmembrane region" description="Helical" evidence="1">
    <location>
        <begin position="114"/>
        <end position="133"/>
    </location>
</feature>
<keyword evidence="1" id="KW-0812">Transmembrane</keyword>
<dbReference type="Proteomes" id="UP000499080">
    <property type="component" value="Unassembled WGS sequence"/>
</dbReference>
<dbReference type="EMBL" id="BGPR01005402">
    <property type="protein sequence ID" value="GBN09870.1"/>
    <property type="molecule type" value="Genomic_DNA"/>
</dbReference>
<keyword evidence="1" id="KW-0472">Membrane</keyword>
<evidence type="ECO:0000313" key="2">
    <source>
        <dbReference type="EMBL" id="GBN09870.1"/>
    </source>
</evidence>
<sequence>MSRDIEHTLSPVVLVLLCCQTLCMYISLSSFVLFVSWQSLSGMTLIPASLIGVNLCASRTSWQVQCIQNFLQDIRNHLAKDFERDEKSMLFLSLMKEMKFSPMTAGGVLKLKRGLILTVFGALFTYGLLIINIKNG</sequence>
<protein>
    <submittedName>
        <fullName evidence="2">Uncharacterized protein</fullName>
    </submittedName>
</protein>
<organism evidence="2 3">
    <name type="scientific">Araneus ventricosus</name>
    <name type="common">Orbweaver spider</name>
    <name type="synonym">Epeira ventricosa</name>
    <dbReference type="NCBI Taxonomy" id="182803"/>
    <lineage>
        <taxon>Eukaryota</taxon>
        <taxon>Metazoa</taxon>
        <taxon>Ecdysozoa</taxon>
        <taxon>Arthropoda</taxon>
        <taxon>Chelicerata</taxon>
        <taxon>Arachnida</taxon>
        <taxon>Araneae</taxon>
        <taxon>Araneomorphae</taxon>
        <taxon>Entelegynae</taxon>
        <taxon>Araneoidea</taxon>
        <taxon>Araneidae</taxon>
        <taxon>Araneus</taxon>
    </lineage>
</organism>
<reference evidence="2 3" key="1">
    <citation type="journal article" date="2019" name="Sci. Rep.">
        <title>Orb-weaving spider Araneus ventricosus genome elucidates the spidroin gene catalogue.</title>
        <authorList>
            <person name="Kono N."/>
            <person name="Nakamura H."/>
            <person name="Ohtoshi R."/>
            <person name="Moran D.A.P."/>
            <person name="Shinohara A."/>
            <person name="Yoshida Y."/>
            <person name="Fujiwara M."/>
            <person name="Mori M."/>
            <person name="Tomita M."/>
            <person name="Arakawa K."/>
        </authorList>
    </citation>
    <scope>NUCLEOTIDE SEQUENCE [LARGE SCALE GENOMIC DNA]</scope>
</reference>
<keyword evidence="1" id="KW-1133">Transmembrane helix</keyword>
<comment type="caution">
    <text evidence="2">The sequence shown here is derived from an EMBL/GenBank/DDBJ whole genome shotgun (WGS) entry which is preliminary data.</text>
</comment>
<evidence type="ECO:0000313" key="3">
    <source>
        <dbReference type="Proteomes" id="UP000499080"/>
    </source>
</evidence>
<feature type="transmembrane region" description="Helical" evidence="1">
    <location>
        <begin position="12"/>
        <end position="37"/>
    </location>
</feature>
<evidence type="ECO:0000256" key="1">
    <source>
        <dbReference type="SAM" id="Phobius"/>
    </source>
</evidence>
<keyword evidence="3" id="KW-1185">Reference proteome</keyword>
<dbReference type="OrthoDB" id="6424212at2759"/>
<proteinExistence type="predicted"/>
<gene>
    <name evidence="2" type="ORF">AVEN_31841_1</name>
</gene>
<accession>A0A4Y2L6N5</accession>
<dbReference type="AlphaFoldDB" id="A0A4Y2L6N5"/>
<name>A0A4Y2L6N5_ARAVE</name>